<reference evidence="3" key="1">
    <citation type="journal article" date="2017" name="Nature">
        <title>The sunflower genome provides insights into oil metabolism, flowering and Asterid evolution.</title>
        <authorList>
            <person name="Badouin H."/>
            <person name="Gouzy J."/>
            <person name="Grassa C.J."/>
            <person name="Murat F."/>
            <person name="Staton S.E."/>
            <person name="Cottret L."/>
            <person name="Lelandais-Briere C."/>
            <person name="Owens G.L."/>
            <person name="Carrere S."/>
            <person name="Mayjonade B."/>
            <person name="Legrand L."/>
            <person name="Gill N."/>
            <person name="Kane N.C."/>
            <person name="Bowers J.E."/>
            <person name="Hubner S."/>
            <person name="Bellec A."/>
            <person name="Berard A."/>
            <person name="Berges H."/>
            <person name="Blanchet N."/>
            <person name="Boniface M.C."/>
            <person name="Brunel D."/>
            <person name="Catrice O."/>
            <person name="Chaidir N."/>
            <person name="Claudel C."/>
            <person name="Donnadieu C."/>
            <person name="Faraut T."/>
            <person name="Fievet G."/>
            <person name="Helmstetter N."/>
            <person name="King M."/>
            <person name="Knapp S.J."/>
            <person name="Lai Z."/>
            <person name="Le Paslier M.C."/>
            <person name="Lippi Y."/>
            <person name="Lorenzon L."/>
            <person name="Mandel J.R."/>
            <person name="Marage G."/>
            <person name="Marchand G."/>
            <person name="Marquand E."/>
            <person name="Bret-Mestries E."/>
            <person name="Morien E."/>
            <person name="Nambeesan S."/>
            <person name="Nguyen T."/>
            <person name="Pegot-Espagnet P."/>
            <person name="Pouilly N."/>
            <person name="Raftis F."/>
            <person name="Sallet E."/>
            <person name="Schiex T."/>
            <person name="Thomas J."/>
            <person name="Vandecasteele C."/>
            <person name="Vares D."/>
            <person name="Vear F."/>
            <person name="Vautrin S."/>
            <person name="Crespi M."/>
            <person name="Mangin B."/>
            <person name="Burke J.M."/>
            <person name="Salse J."/>
            <person name="Munos S."/>
            <person name="Vincourt P."/>
            <person name="Rieseberg L.H."/>
            <person name="Langlade N.B."/>
        </authorList>
    </citation>
    <scope>NUCLEOTIDE SEQUENCE [LARGE SCALE GENOMIC DNA]</scope>
    <source>
        <strain evidence="3">cv. SF193</strain>
    </source>
</reference>
<gene>
    <name evidence="2" type="ORF">HannXRQ_Chr16g0522101</name>
</gene>
<dbReference type="Proteomes" id="UP000215914">
    <property type="component" value="Chromosome 16"/>
</dbReference>
<keyword evidence="1" id="KW-1133">Transmembrane helix</keyword>
<dbReference type="EMBL" id="CM007905">
    <property type="protein sequence ID" value="OTF92457.1"/>
    <property type="molecule type" value="Genomic_DNA"/>
</dbReference>
<organism evidence="2 3">
    <name type="scientific">Helianthus annuus</name>
    <name type="common">Common sunflower</name>
    <dbReference type="NCBI Taxonomy" id="4232"/>
    <lineage>
        <taxon>Eukaryota</taxon>
        <taxon>Viridiplantae</taxon>
        <taxon>Streptophyta</taxon>
        <taxon>Embryophyta</taxon>
        <taxon>Tracheophyta</taxon>
        <taxon>Spermatophyta</taxon>
        <taxon>Magnoliopsida</taxon>
        <taxon>eudicotyledons</taxon>
        <taxon>Gunneridae</taxon>
        <taxon>Pentapetalae</taxon>
        <taxon>asterids</taxon>
        <taxon>campanulids</taxon>
        <taxon>Asterales</taxon>
        <taxon>Asteraceae</taxon>
        <taxon>Asteroideae</taxon>
        <taxon>Heliantheae alliance</taxon>
        <taxon>Heliantheae</taxon>
        <taxon>Helianthus</taxon>
    </lineage>
</organism>
<protein>
    <submittedName>
        <fullName evidence="2">Uncharacterized protein</fullName>
    </submittedName>
</protein>
<dbReference type="InParanoid" id="A0A251S174"/>
<keyword evidence="1" id="KW-0472">Membrane</keyword>
<keyword evidence="3" id="KW-1185">Reference proteome</keyword>
<evidence type="ECO:0000256" key="1">
    <source>
        <dbReference type="SAM" id="Phobius"/>
    </source>
</evidence>
<sequence>MIDSTSIHVSTAMGLVENTKTSLDVPEALLLSTRLGFLSHEHLVVREWKQELAGWRTGVVMVVREWKQELAGWRTGVVMVTLMGSFVKHLFIMLISITL</sequence>
<proteinExistence type="predicted"/>
<evidence type="ECO:0000313" key="2">
    <source>
        <dbReference type="EMBL" id="OTF92457.1"/>
    </source>
</evidence>
<evidence type="ECO:0000313" key="3">
    <source>
        <dbReference type="Proteomes" id="UP000215914"/>
    </source>
</evidence>
<name>A0A251S174_HELAN</name>
<feature type="transmembrane region" description="Helical" evidence="1">
    <location>
        <begin position="77"/>
        <end position="97"/>
    </location>
</feature>
<accession>A0A251S174</accession>
<dbReference type="AlphaFoldDB" id="A0A251S174"/>
<keyword evidence="1" id="KW-0812">Transmembrane</keyword>